<accession>A0ABP0R8P8</accession>
<dbReference type="PANTHER" id="PTHR23319:SF4">
    <property type="entry name" value="GRAM DOMAIN CONTAINING 1B, ISOFORM E"/>
    <property type="match status" value="1"/>
</dbReference>
<dbReference type="Gene3D" id="2.30.29.30">
    <property type="entry name" value="Pleckstrin-homology domain (PH domain)/Phosphotyrosine-binding domain (PTB)"/>
    <property type="match status" value="1"/>
</dbReference>
<feature type="compositionally biased region" description="Basic and acidic residues" evidence="6">
    <location>
        <begin position="628"/>
        <end position="639"/>
    </location>
</feature>
<gene>
    <name evidence="8" type="ORF">SCF082_LOCUS44878</name>
</gene>
<name>A0ABP0R8P8_9DINO</name>
<evidence type="ECO:0000259" key="7">
    <source>
        <dbReference type="PROSITE" id="PS51778"/>
    </source>
</evidence>
<evidence type="ECO:0000256" key="3">
    <source>
        <dbReference type="ARBA" id="ARBA00022989"/>
    </source>
</evidence>
<feature type="coiled-coil region" evidence="5">
    <location>
        <begin position="41"/>
        <end position="75"/>
    </location>
</feature>
<protein>
    <submittedName>
        <fullName evidence="8">Carbon catabolite repressor protein 4-like 1</fullName>
    </submittedName>
</protein>
<evidence type="ECO:0000313" key="9">
    <source>
        <dbReference type="Proteomes" id="UP001642464"/>
    </source>
</evidence>
<organism evidence="8 9">
    <name type="scientific">Durusdinium trenchii</name>
    <dbReference type="NCBI Taxonomy" id="1381693"/>
    <lineage>
        <taxon>Eukaryota</taxon>
        <taxon>Sar</taxon>
        <taxon>Alveolata</taxon>
        <taxon>Dinophyceae</taxon>
        <taxon>Suessiales</taxon>
        <taxon>Symbiodiniaceae</taxon>
        <taxon>Durusdinium</taxon>
    </lineage>
</organism>
<evidence type="ECO:0000256" key="2">
    <source>
        <dbReference type="ARBA" id="ARBA00022692"/>
    </source>
</evidence>
<evidence type="ECO:0000256" key="4">
    <source>
        <dbReference type="ARBA" id="ARBA00023136"/>
    </source>
</evidence>
<reference evidence="8 9" key="1">
    <citation type="submission" date="2024-02" db="EMBL/GenBank/DDBJ databases">
        <authorList>
            <person name="Chen Y."/>
            <person name="Shah S."/>
            <person name="Dougan E. K."/>
            <person name="Thang M."/>
            <person name="Chan C."/>
        </authorList>
    </citation>
    <scope>NUCLEOTIDE SEQUENCE [LARGE SCALE GENOMIC DNA]</scope>
</reference>
<dbReference type="Pfam" id="PF02893">
    <property type="entry name" value="GRAM"/>
    <property type="match status" value="1"/>
</dbReference>
<feature type="region of interest" description="Disordered" evidence="6">
    <location>
        <begin position="628"/>
        <end position="671"/>
    </location>
</feature>
<keyword evidence="2" id="KW-0812">Transmembrane</keyword>
<evidence type="ECO:0000256" key="5">
    <source>
        <dbReference type="SAM" id="Coils"/>
    </source>
</evidence>
<dbReference type="InterPro" id="IPR051482">
    <property type="entry name" value="Cholesterol_transport"/>
</dbReference>
<comment type="subcellular location">
    <subcellularLocation>
        <location evidence="1">Membrane</location>
        <topology evidence="1">Single-pass membrane protein</topology>
    </subcellularLocation>
</comment>
<evidence type="ECO:0000256" key="6">
    <source>
        <dbReference type="SAM" id="MobiDB-lite"/>
    </source>
</evidence>
<feature type="domain" description="VASt" evidence="7">
    <location>
        <begin position="452"/>
        <end position="634"/>
    </location>
</feature>
<dbReference type="PROSITE" id="PS51778">
    <property type="entry name" value="VAST"/>
    <property type="match status" value="1"/>
</dbReference>
<dbReference type="Proteomes" id="UP001642464">
    <property type="component" value="Unassembled WGS sequence"/>
</dbReference>
<dbReference type="InterPro" id="IPR031968">
    <property type="entry name" value="VASt"/>
</dbReference>
<feature type="compositionally biased region" description="Polar residues" evidence="6">
    <location>
        <begin position="650"/>
        <end position="659"/>
    </location>
</feature>
<dbReference type="Pfam" id="PF16016">
    <property type="entry name" value="VASt"/>
    <property type="match status" value="1"/>
</dbReference>
<proteinExistence type="predicted"/>
<dbReference type="EMBL" id="CAXAMM010040807">
    <property type="protein sequence ID" value="CAK9095561.1"/>
    <property type="molecule type" value="Genomic_DNA"/>
</dbReference>
<dbReference type="InterPro" id="IPR004182">
    <property type="entry name" value="GRAM"/>
</dbReference>
<keyword evidence="9" id="KW-1185">Reference proteome</keyword>
<keyword evidence="4" id="KW-0472">Membrane</keyword>
<dbReference type="PANTHER" id="PTHR23319">
    <property type="entry name" value="GRAM DOMAIN CONTAINING 1B, ISOFORM E"/>
    <property type="match status" value="1"/>
</dbReference>
<dbReference type="InterPro" id="IPR011993">
    <property type="entry name" value="PH-like_dom_sf"/>
</dbReference>
<evidence type="ECO:0000313" key="8">
    <source>
        <dbReference type="EMBL" id="CAK9095561.1"/>
    </source>
</evidence>
<evidence type="ECO:0000256" key="1">
    <source>
        <dbReference type="ARBA" id="ARBA00004167"/>
    </source>
</evidence>
<sequence length="671" mass="76001">MRWFGIEKCADLSWCRAPCGSRARRSEPCCSSDCCLTWVGLSRLINKKKRAATALRTAREKCARLHREAAALNDHSAPQEHLRAAARHLAAVEKWLLPQKQLHSTSTISFKNTDPEELLAELGLPRLAEGEDLEDFLEYFSASIGTGELLVMALPCLVQSETFRHPGTFYITSERLCFRSSVLGMEARLSISWSQLEWARLIQSDSSMHPVRICLKQSIEIDGVKVVRLDLMIFDVGMLAQLHSCVSYFNGTGLFDMVPSANSEPVEYPTSPGIGEALSSGPRARMNAITPEEMIADLEELSLVWELQRRTTIWHNDWRAPFLPHDYQKAIKWMAIDEHYIPHPFIPEDIDIDEAAESEEPPIREVKFLGRRRPCQWHVVIDETSDGDGWQYAVDFYLEPQKWSEYVRGFSHVRRRRWQPTFLPEPAGDDSPGSRKSRRLNSTLMQEKGVSPPQQILEVDLGNLPLEAIKADLESDDWEGHGHLMSMFLKDSLKAYNIELAPWIQGSAAGTGSKVKGKLRSMEMRVPVPPAPMCPKESRVTTTWHVVSDDSRVLLESVIMTLDVPYGTCFNVIKCDTFTFDKSTGHTLFERRLSMEWVKTCWVKALVEANVPKEIKADAERFVETVREWASRRGDKDNSVRSAGTRRSGDSSAKGSPQVRSHDNSTRSSRK</sequence>
<keyword evidence="5" id="KW-0175">Coiled coil</keyword>
<keyword evidence="3" id="KW-1133">Transmembrane helix</keyword>
<comment type="caution">
    <text evidence="8">The sequence shown here is derived from an EMBL/GenBank/DDBJ whole genome shotgun (WGS) entry which is preliminary data.</text>
</comment>